<dbReference type="InterPro" id="IPR032171">
    <property type="entry name" value="COR-A"/>
</dbReference>
<dbReference type="InterPro" id="IPR014710">
    <property type="entry name" value="RmlC-like_jellyroll"/>
</dbReference>
<keyword evidence="4" id="KW-0597">Phosphoprotein</keyword>
<evidence type="ECO:0000256" key="8">
    <source>
        <dbReference type="ARBA" id="ARBA00022824"/>
    </source>
</evidence>
<evidence type="ECO:0000256" key="2">
    <source>
        <dbReference type="ARBA" id="ARBA00006636"/>
    </source>
</evidence>
<evidence type="ECO:0000256" key="1">
    <source>
        <dbReference type="ARBA" id="ARBA00004389"/>
    </source>
</evidence>
<evidence type="ECO:0000256" key="10">
    <source>
        <dbReference type="ARBA" id="ARBA00022989"/>
    </source>
</evidence>
<gene>
    <name evidence="16" type="ORF">MGAL_10B092304A</name>
</gene>
<dbReference type="InterPro" id="IPR036388">
    <property type="entry name" value="WH-like_DNA-bd_sf"/>
</dbReference>
<keyword evidence="11 13" id="KW-0443">Lipid metabolism</keyword>
<evidence type="ECO:0000256" key="13">
    <source>
        <dbReference type="PROSITE-ProRule" id="PRU01161"/>
    </source>
</evidence>
<organism evidence="16 17">
    <name type="scientific">Mytilus galloprovincialis</name>
    <name type="common">Mediterranean mussel</name>
    <dbReference type="NCBI Taxonomy" id="29158"/>
    <lineage>
        <taxon>Eukaryota</taxon>
        <taxon>Metazoa</taxon>
        <taxon>Spiralia</taxon>
        <taxon>Lophotrochozoa</taxon>
        <taxon>Mollusca</taxon>
        <taxon>Bivalvia</taxon>
        <taxon>Autobranchia</taxon>
        <taxon>Pteriomorphia</taxon>
        <taxon>Mytilida</taxon>
        <taxon>Mytiloidea</taxon>
        <taxon>Mytilidae</taxon>
        <taxon>Mytilinae</taxon>
        <taxon>Mytilus</taxon>
    </lineage>
</organism>
<dbReference type="Pfam" id="PF24179">
    <property type="entry name" value="NTE_Ploop"/>
    <property type="match status" value="1"/>
</dbReference>
<feature type="short sequence motif" description="GXSXG" evidence="13">
    <location>
        <begin position="781"/>
        <end position="785"/>
    </location>
</feature>
<dbReference type="EMBL" id="UYJE01009786">
    <property type="protein sequence ID" value="VDI76760.1"/>
    <property type="molecule type" value="Genomic_DNA"/>
</dbReference>
<dbReference type="GO" id="GO:0046470">
    <property type="term" value="P:phosphatidylcholine metabolic process"/>
    <property type="evidence" value="ECO:0007669"/>
    <property type="project" value="InterPro"/>
</dbReference>
<feature type="short sequence motif" description="DGA/G" evidence="13">
    <location>
        <begin position="903"/>
        <end position="905"/>
    </location>
</feature>
<evidence type="ECO:0000313" key="16">
    <source>
        <dbReference type="EMBL" id="VDI76760.1"/>
    </source>
</evidence>
<dbReference type="SUPFAM" id="SSF52151">
    <property type="entry name" value="FabD/lysophospholipase-like"/>
    <property type="match status" value="1"/>
</dbReference>
<dbReference type="PROSITE" id="PS51635">
    <property type="entry name" value="PNPLA"/>
    <property type="match status" value="1"/>
</dbReference>
<comment type="similarity">
    <text evidence="2">Belongs to the NTE family.</text>
</comment>
<dbReference type="Pfam" id="PF16095">
    <property type="entry name" value="COR-A"/>
    <property type="match status" value="1"/>
</dbReference>
<evidence type="ECO:0000256" key="12">
    <source>
        <dbReference type="ARBA" id="ARBA00023136"/>
    </source>
</evidence>
<dbReference type="InterPro" id="IPR002641">
    <property type="entry name" value="PNPLA_dom"/>
</dbReference>
<sequence>MSTTNFKIRRQLDPPVIVVCTNEDKVKDPIERKNRQEQFIKNLGDVLNEKNKAHIRNIYFVSNTEDDDVVFEEIRENISSQAKLMNDWGKDCPLKWLLFQQVLGKLKETDVPISTTKALKKIARHKDIGITDDEEFVLCLQYYHDIGTIIYFDEETLRNYIILDPEWLVDAFRCLVSDKITDIISLSRDWKVLKERGELTSSLISLLFEKEPKLKFLENKEHLLEVMKRFDIVVNVANSDTLYMPCMMEACSFTAMQKKFMDENHVFNRTSWLCFQFDFLPPVFFHHVLAWCIKHEHWDVSEIVDSESATKRFALYRQIGVFNLDKSGCEQLVICEAPNVIAMQVWNSGSSENTYKQLRCTFSQLISNICCRYRLNVSFIKTFKCKDGNFVFDRKEMLELLKMEFRCNEHKCNHFSDELLEPWGCTDEKGQGDQSDSVYIILTGRLRSVRTHHNGKKSLVAEYGRGELVGIVEVLTDTARTTTIMAVRDTECAHLPGDLLNLIKRKYPQIVTRLIHLLGQRILGHIETRDEVHMNLDHVSGIDKKVSVGNLSTIAVLGSNQDVPLTSFTLELQHSLQAIGLTTRLTSDIVKQNLGTGAFDSINEFRLFNWLGQQEDMNIITLYQCDYSMTRWTKHCIRQADCILIVGLAKNDPSVGEVEKQMENIAVRAQKELVLLHEEDAESPKGTIEWLNARGWCSSHHHIRCPKRVLKKQAEVRVVESYERVYQTKPDRLSDFSRLARFLTGTSVGLVLGGGGARGLSHIGIVKALLEAEVPIDMVGGTSMGSFVGAVWCEDRNITRFTQRCREWSMDMTSIWQKVLDLTYPITSMFTGQSFNVTLEKTFKDRQIEDLWIPYFCITTDITSSSMRIHTHGSLWRYVRASMSLSGYLPPLCDPIDAHYLLDGGYVNNLPADVMKQLGANSIFAVDVGSRDSTESYNYGDKISGFWLLANKWSPWSETVKVPDMAEIQSRLAYVSCVRQLDHVKNSDYCEYIRPPIDKYGTLQFGSFDEIAELRYLFHPLILEWWSIKEKTKNNLKKKKRSNSIDSTNVYKICWLGKVHLPDVIKKEDQTAKLPEFMS</sequence>
<reference evidence="16" key="1">
    <citation type="submission" date="2018-11" db="EMBL/GenBank/DDBJ databases">
        <authorList>
            <person name="Alioto T."/>
            <person name="Alioto T."/>
        </authorList>
    </citation>
    <scope>NUCLEOTIDE SEQUENCE</scope>
</reference>
<accession>A0A8B6H9N0</accession>
<evidence type="ECO:0000259" key="15">
    <source>
        <dbReference type="PROSITE" id="PS51635"/>
    </source>
</evidence>
<evidence type="ECO:0000256" key="3">
    <source>
        <dbReference type="ARBA" id="ARBA00013274"/>
    </source>
</evidence>
<dbReference type="AlphaFoldDB" id="A0A8B6H9N0"/>
<dbReference type="InterPro" id="IPR050301">
    <property type="entry name" value="NTE"/>
</dbReference>
<dbReference type="PROSITE" id="PS01237">
    <property type="entry name" value="UPF0028"/>
    <property type="match status" value="1"/>
</dbReference>
<dbReference type="FunFam" id="2.60.120.10:FF:000010">
    <property type="entry name" value="neuropathy target esterase isoform X1"/>
    <property type="match status" value="1"/>
</dbReference>
<name>A0A8B6H9N0_MYTGA</name>
<dbReference type="GO" id="GO:0004622">
    <property type="term" value="F:phosphatidylcholine lysophospholipase activity"/>
    <property type="evidence" value="ECO:0007669"/>
    <property type="project" value="UniProtKB-EC"/>
</dbReference>
<feature type="non-terminal residue" evidence="16">
    <location>
        <position position="1079"/>
    </location>
</feature>
<dbReference type="OrthoDB" id="421051at2759"/>
<evidence type="ECO:0000259" key="14">
    <source>
        <dbReference type="PROSITE" id="PS50042"/>
    </source>
</evidence>
<dbReference type="PANTHER" id="PTHR14226:SF29">
    <property type="entry name" value="NEUROPATHY TARGET ESTERASE SWS"/>
    <property type="match status" value="1"/>
</dbReference>
<feature type="active site" description="Nucleophile" evidence="13">
    <location>
        <position position="783"/>
    </location>
</feature>
<dbReference type="CDD" id="cd00038">
    <property type="entry name" value="CAP_ED"/>
    <property type="match status" value="1"/>
</dbReference>
<dbReference type="InterPro" id="IPR018490">
    <property type="entry name" value="cNMP-bd_dom_sf"/>
</dbReference>
<keyword evidence="9 13" id="KW-0442">Lipid degradation</keyword>
<dbReference type="GO" id="GO:0016042">
    <property type="term" value="P:lipid catabolic process"/>
    <property type="evidence" value="ECO:0007669"/>
    <property type="project" value="UniProtKB-UniRule"/>
</dbReference>
<protein>
    <recommendedName>
        <fullName evidence="3">lysophospholipase</fullName>
        <ecNumber evidence="3">3.1.1.5</ecNumber>
    </recommendedName>
</protein>
<dbReference type="InterPro" id="IPR016035">
    <property type="entry name" value="Acyl_Trfase/lysoPLipase"/>
</dbReference>
<dbReference type="Pfam" id="PF00027">
    <property type="entry name" value="cNMP_binding"/>
    <property type="match status" value="1"/>
</dbReference>
<keyword evidence="5" id="KW-0812">Transmembrane</keyword>
<dbReference type="SUPFAM" id="SSF51206">
    <property type="entry name" value="cAMP-binding domain-like"/>
    <property type="match status" value="1"/>
</dbReference>
<keyword evidence="12" id="KW-0472">Membrane</keyword>
<keyword evidence="7 13" id="KW-0378">Hydrolase</keyword>
<dbReference type="Gene3D" id="3.40.1090.10">
    <property type="entry name" value="Cytosolic phospholipase A2 catalytic domain"/>
    <property type="match status" value="1"/>
</dbReference>
<evidence type="ECO:0000256" key="9">
    <source>
        <dbReference type="ARBA" id="ARBA00022963"/>
    </source>
</evidence>
<dbReference type="PROSITE" id="PS50042">
    <property type="entry name" value="CNMP_BINDING_3"/>
    <property type="match status" value="1"/>
</dbReference>
<feature type="active site" description="Proton acceptor" evidence="13">
    <location>
        <position position="903"/>
    </location>
</feature>
<dbReference type="Pfam" id="PF01734">
    <property type="entry name" value="Patatin"/>
    <property type="match status" value="1"/>
</dbReference>
<keyword evidence="10" id="KW-1133">Transmembrane helix</keyword>
<evidence type="ECO:0000256" key="7">
    <source>
        <dbReference type="ARBA" id="ARBA00022801"/>
    </source>
</evidence>
<evidence type="ECO:0000313" key="17">
    <source>
        <dbReference type="Proteomes" id="UP000596742"/>
    </source>
</evidence>
<dbReference type="PANTHER" id="PTHR14226">
    <property type="entry name" value="NEUROPATHY TARGET ESTERASE/SWISS CHEESE D.MELANOGASTER"/>
    <property type="match status" value="1"/>
</dbReference>
<dbReference type="InterPro" id="IPR000595">
    <property type="entry name" value="cNMP-bd_dom"/>
</dbReference>
<dbReference type="Gene3D" id="1.10.10.10">
    <property type="entry name" value="Winged helix-like DNA-binding domain superfamily/Winged helix DNA-binding domain"/>
    <property type="match status" value="1"/>
</dbReference>
<evidence type="ECO:0000256" key="11">
    <source>
        <dbReference type="ARBA" id="ARBA00023098"/>
    </source>
</evidence>
<comment type="subcellular location">
    <subcellularLocation>
        <location evidence="1">Endoplasmic reticulum membrane</location>
        <topology evidence="1">Single-pass membrane protein</topology>
    </subcellularLocation>
</comment>
<dbReference type="GO" id="GO:0005789">
    <property type="term" value="C:endoplasmic reticulum membrane"/>
    <property type="evidence" value="ECO:0007669"/>
    <property type="project" value="UniProtKB-SubCell"/>
</dbReference>
<keyword evidence="17" id="KW-1185">Reference proteome</keyword>
<evidence type="ECO:0000256" key="6">
    <source>
        <dbReference type="ARBA" id="ARBA00022737"/>
    </source>
</evidence>
<dbReference type="FunFam" id="3.40.1090.10:FF:000001">
    <property type="entry name" value="neuropathy target esterase isoform X2"/>
    <property type="match status" value="1"/>
</dbReference>
<feature type="short sequence motif" description="GXGXXG" evidence="13">
    <location>
        <begin position="754"/>
        <end position="759"/>
    </location>
</feature>
<dbReference type="InterPro" id="IPR001423">
    <property type="entry name" value="LysoPLipase_patatin_CS"/>
</dbReference>
<dbReference type="Proteomes" id="UP000596742">
    <property type="component" value="Unassembled WGS sequence"/>
</dbReference>
<dbReference type="Gene3D" id="2.60.120.10">
    <property type="entry name" value="Jelly Rolls"/>
    <property type="match status" value="1"/>
</dbReference>
<keyword evidence="6" id="KW-0677">Repeat</keyword>
<proteinExistence type="inferred from homology"/>
<dbReference type="InterPro" id="IPR056556">
    <property type="entry name" value="NTE1_P-loop_dom"/>
</dbReference>
<comment type="caution">
    <text evidence="16">The sequence shown here is derived from an EMBL/GenBank/DDBJ whole genome shotgun (WGS) entry which is preliminary data.</text>
</comment>
<feature type="domain" description="PNPLA" evidence="15">
    <location>
        <begin position="750"/>
        <end position="916"/>
    </location>
</feature>
<dbReference type="EC" id="3.1.1.5" evidence="3"/>
<feature type="domain" description="Cyclic nucleotide-binding" evidence="14">
    <location>
        <begin position="431"/>
        <end position="521"/>
    </location>
</feature>
<dbReference type="CDD" id="cd07225">
    <property type="entry name" value="Pat_PNPLA6_PNPLA7"/>
    <property type="match status" value="1"/>
</dbReference>
<keyword evidence="8" id="KW-0256">Endoplasmic reticulum</keyword>
<evidence type="ECO:0000256" key="4">
    <source>
        <dbReference type="ARBA" id="ARBA00022553"/>
    </source>
</evidence>
<evidence type="ECO:0000256" key="5">
    <source>
        <dbReference type="ARBA" id="ARBA00022692"/>
    </source>
</evidence>